<keyword evidence="2" id="KW-1185">Reference proteome</keyword>
<dbReference type="InterPro" id="IPR023393">
    <property type="entry name" value="START-like_dom_sf"/>
</dbReference>
<organism evidence="1 2">
    <name type="scientific">Rhizobium herbae</name>
    <dbReference type="NCBI Taxonomy" id="508661"/>
    <lineage>
        <taxon>Bacteria</taxon>
        <taxon>Pseudomonadati</taxon>
        <taxon>Pseudomonadota</taxon>
        <taxon>Alphaproteobacteria</taxon>
        <taxon>Hyphomicrobiales</taxon>
        <taxon>Rhizobiaceae</taxon>
        <taxon>Rhizobium/Agrobacterium group</taxon>
        <taxon>Rhizobium</taxon>
    </lineage>
</organism>
<dbReference type="Gene3D" id="3.30.530.20">
    <property type="match status" value="1"/>
</dbReference>
<accession>A0ABS4EH78</accession>
<proteinExistence type="predicted"/>
<gene>
    <name evidence="1" type="ORF">J2Z75_000768</name>
</gene>
<evidence type="ECO:0008006" key="3">
    <source>
        <dbReference type="Google" id="ProtNLM"/>
    </source>
</evidence>
<sequence length="167" mass="18628">MIYTRSAQADVEVTTSAERLFDYMDDQANPGTHMQRSSAMMLWGSMAYEFDDARGRSIGSVIKMTGKVAGLKLYVEEVVIQRQPPFLKAWETVGVPRLLVIGSYRMRFQIEDSGRLCRLHVFIDYNYPSSVVGRIAGTLLGAIYARWCVNRMAAAAMAAFSAKLGPD</sequence>
<reference evidence="1 2" key="1">
    <citation type="submission" date="2021-03" db="EMBL/GenBank/DDBJ databases">
        <title>Genomic Encyclopedia of Type Strains, Phase IV (KMG-IV): sequencing the most valuable type-strain genomes for metagenomic binning, comparative biology and taxonomic classification.</title>
        <authorList>
            <person name="Goeker M."/>
        </authorList>
    </citation>
    <scope>NUCLEOTIDE SEQUENCE [LARGE SCALE GENOMIC DNA]</scope>
    <source>
        <strain evidence="1 2">DSM 26427</strain>
    </source>
</reference>
<dbReference type="RefSeq" id="WP_209847918.1">
    <property type="nucleotide sequence ID" value="NZ_JAGGJV010000001.1"/>
</dbReference>
<protein>
    <recommendedName>
        <fullName evidence="3">SRPBCC family protein</fullName>
    </recommendedName>
</protein>
<comment type="caution">
    <text evidence="1">The sequence shown here is derived from an EMBL/GenBank/DDBJ whole genome shotgun (WGS) entry which is preliminary data.</text>
</comment>
<evidence type="ECO:0000313" key="1">
    <source>
        <dbReference type="EMBL" id="MBP1857288.1"/>
    </source>
</evidence>
<dbReference type="SUPFAM" id="SSF55961">
    <property type="entry name" value="Bet v1-like"/>
    <property type="match status" value="1"/>
</dbReference>
<name>A0ABS4EH78_9HYPH</name>
<dbReference type="Proteomes" id="UP000823786">
    <property type="component" value="Unassembled WGS sequence"/>
</dbReference>
<evidence type="ECO:0000313" key="2">
    <source>
        <dbReference type="Proteomes" id="UP000823786"/>
    </source>
</evidence>
<dbReference type="EMBL" id="JAGGJV010000001">
    <property type="protein sequence ID" value="MBP1857288.1"/>
    <property type="molecule type" value="Genomic_DNA"/>
</dbReference>